<dbReference type="RefSeq" id="WP_270598107.1">
    <property type="nucleotide sequence ID" value="NZ_CAUGVL010000008.1"/>
</dbReference>
<accession>A0AAW8TY56</accession>
<evidence type="ECO:0000313" key="3">
    <source>
        <dbReference type="Proteomes" id="UP001256711"/>
    </source>
</evidence>
<dbReference type="Proteomes" id="UP001256711">
    <property type="component" value="Unassembled WGS sequence"/>
</dbReference>
<dbReference type="EMBL" id="JARQBJ010000002">
    <property type="protein sequence ID" value="MDT2809601.1"/>
    <property type="molecule type" value="Genomic_DNA"/>
</dbReference>
<sequence length="91" mass="10691">MPKRHRNLIALITILTFLRMVFASFYPMLYGYFNTQDLLSPFLTIAQIARLLMYLLIFGCGIWAIKDKANRAIPFYLLLFFFNLITPFVFG</sequence>
<keyword evidence="1" id="KW-0812">Transmembrane</keyword>
<dbReference type="AlphaFoldDB" id="A0AAW8TY56"/>
<evidence type="ECO:0000256" key="1">
    <source>
        <dbReference type="SAM" id="Phobius"/>
    </source>
</evidence>
<organism evidence="2 3">
    <name type="scientific">Enterococcus asini</name>
    <dbReference type="NCBI Taxonomy" id="57732"/>
    <lineage>
        <taxon>Bacteria</taxon>
        <taxon>Bacillati</taxon>
        <taxon>Bacillota</taxon>
        <taxon>Bacilli</taxon>
        <taxon>Lactobacillales</taxon>
        <taxon>Enterococcaceae</taxon>
        <taxon>Enterococcus</taxon>
    </lineage>
</organism>
<gene>
    <name evidence="2" type="ORF">P7H43_03825</name>
</gene>
<proteinExistence type="predicted"/>
<comment type="caution">
    <text evidence="2">The sequence shown here is derived from an EMBL/GenBank/DDBJ whole genome shotgun (WGS) entry which is preliminary data.</text>
</comment>
<feature type="transmembrane region" description="Helical" evidence="1">
    <location>
        <begin position="39"/>
        <end position="65"/>
    </location>
</feature>
<keyword evidence="1" id="KW-0472">Membrane</keyword>
<feature type="transmembrane region" description="Helical" evidence="1">
    <location>
        <begin position="72"/>
        <end position="90"/>
    </location>
</feature>
<protein>
    <submittedName>
        <fullName evidence="2">Uncharacterized protein</fullName>
    </submittedName>
</protein>
<keyword evidence="1" id="KW-1133">Transmembrane helix</keyword>
<evidence type="ECO:0000313" key="2">
    <source>
        <dbReference type="EMBL" id="MDT2809601.1"/>
    </source>
</evidence>
<name>A0AAW8TY56_9ENTE</name>
<reference evidence="2" key="1">
    <citation type="submission" date="2023-03" db="EMBL/GenBank/DDBJ databases">
        <authorList>
            <person name="Shen W."/>
            <person name="Cai J."/>
        </authorList>
    </citation>
    <scope>NUCLEOTIDE SEQUENCE</scope>
    <source>
        <strain evidence="2">B226-2</strain>
    </source>
</reference>